<proteinExistence type="predicted"/>
<comment type="caution">
    <text evidence="2">The sequence shown here is derived from an EMBL/GenBank/DDBJ whole genome shotgun (WGS) entry which is preliminary data.</text>
</comment>
<keyword evidence="1" id="KW-0732">Signal</keyword>
<protein>
    <recommendedName>
        <fullName evidence="4">Zn(2)-C6 fungal-type domain-containing protein</fullName>
    </recommendedName>
</protein>
<sequence>MIVLIVSILRTFPVVLVTPTSIRCTTGERYAPSVTSAKCATHAGTSSSEEKLVVNSPMAPHVTYVCMSTRRLARASRSPCRVCNRSGRRCKKFQEMSRPKSC</sequence>
<dbReference type="Proteomes" id="UP000320762">
    <property type="component" value="Unassembled WGS sequence"/>
</dbReference>
<name>A0A550CCD3_9AGAR</name>
<evidence type="ECO:0008006" key="4">
    <source>
        <dbReference type="Google" id="ProtNLM"/>
    </source>
</evidence>
<feature type="signal peptide" evidence="1">
    <location>
        <begin position="1"/>
        <end position="27"/>
    </location>
</feature>
<dbReference type="AlphaFoldDB" id="A0A550CCD3"/>
<dbReference type="EMBL" id="VDMD01000012">
    <property type="protein sequence ID" value="TRM62480.1"/>
    <property type="molecule type" value="Genomic_DNA"/>
</dbReference>
<evidence type="ECO:0000313" key="3">
    <source>
        <dbReference type="Proteomes" id="UP000320762"/>
    </source>
</evidence>
<evidence type="ECO:0000313" key="2">
    <source>
        <dbReference type="EMBL" id="TRM62480.1"/>
    </source>
</evidence>
<dbReference type="OrthoDB" id="10266074at2759"/>
<keyword evidence="3" id="KW-1185">Reference proteome</keyword>
<evidence type="ECO:0000256" key="1">
    <source>
        <dbReference type="SAM" id="SignalP"/>
    </source>
</evidence>
<organism evidence="2 3">
    <name type="scientific">Schizophyllum amplum</name>
    <dbReference type="NCBI Taxonomy" id="97359"/>
    <lineage>
        <taxon>Eukaryota</taxon>
        <taxon>Fungi</taxon>
        <taxon>Dikarya</taxon>
        <taxon>Basidiomycota</taxon>
        <taxon>Agaricomycotina</taxon>
        <taxon>Agaricomycetes</taxon>
        <taxon>Agaricomycetidae</taxon>
        <taxon>Agaricales</taxon>
        <taxon>Schizophyllaceae</taxon>
        <taxon>Schizophyllum</taxon>
    </lineage>
</organism>
<feature type="chain" id="PRO_5021775418" description="Zn(2)-C6 fungal-type domain-containing protein" evidence="1">
    <location>
        <begin position="28"/>
        <end position="102"/>
    </location>
</feature>
<reference evidence="2 3" key="1">
    <citation type="journal article" date="2019" name="New Phytol.">
        <title>Comparative genomics reveals unique wood-decay strategies and fruiting body development in the Schizophyllaceae.</title>
        <authorList>
            <person name="Almasi E."/>
            <person name="Sahu N."/>
            <person name="Krizsan K."/>
            <person name="Balint B."/>
            <person name="Kovacs G.M."/>
            <person name="Kiss B."/>
            <person name="Cseklye J."/>
            <person name="Drula E."/>
            <person name="Henrissat B."/>
            <person name="Nagy I."/>
            <person name="Chovatia M."/>
            <person name="Adam C."/>
            <person name="LaButti K."/>
            <person name="Lipzen A."/>
            <person name="Riley R."/>
            <person name="Grigoriev I.V."/>
            <person name="Nagy L.G."/>
        </authorList>
    </citation>
    <scope>NUCLEOTIDE SEQUENCE [LARGE SCALE GENOMIC DNA]</scope>
    <source>
        <strain evidence="2 3">NL-1724</strain>
    </source>
</reference>
<accession>A0A550CCD3</accession>
<gene>
    <name evidence="2" type="ORF">BD626DRAFT_49673</name>
</gene>